<reference evidence="7" key="1">
    <citation type="submission" date="2022-03" db="EMBL/GenBank/DDBJ databases">
        <authorList>
            <person name="Santos J.D.N."/>
            <person name="Kallscheuer N."/>
            <person name="Jogler C."/>
            <person name="Lage O.M."/>
        </authorList>
    </citation>
    <scope>NUCLEOTIDE SEQUENCE</scope>
    <source>
        <strain evidence="7">M600PL45_2</strain>
    </source>
</reference>
<dbReference type="Gene3D" id="3.40.190.10">
    <property type="entry name" value="Periplasmic binding protein-like II"/>
    <property type="match status" value="2"/>
</dbReference>
<feature type="region of interest" description="Disordered" evidence="5">
    <location>
        <begin position="324"/>
        <end position="352"/>
    </location>
</feature>
<keyword evidence="3" id="KW-0238">DNA-binding</keyword>
<dbReference type="Pfam" id="PF00126">
    <property type="entry name" value="HTH_1"/>
    <property type="match status" value="1"/>
</dbReference>
<dbReference type="Pfam" id="PF03466">
    <property type="entry name" value="LysR_substrate"/>
    <property type="match status" value="1"/>
</dbReference>
<name>A0ABS9T0S1_9ACTN</name>
<keyword evidence="8" id="KW-1185">Reference proteome</keyword>
<evidence type="ECO:0000313" key="8">
    <source>
        <dbReference type="Proteomes" id="UP001166784"/>
    </source>
</evidence>
<sequence length="352" mass="37632">MGANGVDGSNGRGGRRTATWGSDPSVHQLRLFLALAEELHFGQAAKRMFISQPAFSRQITALERRMGIGLLERSTRRVELTPEGRALLPVARAAVEAADRLRKAAELQARHVSGRLRVGFVGAEAAMPYTQRILTEFRSRNPDCAVEMCGLDLAGQVEALTGGDVDAAFLHLPLPAGIRTLQLAAEPRVVCLPVGDPLLDRPQPLALCDLGERVFVDVAGESVREWWDHWTVNPRPDGTAVRFGPVVTGLESLLLAVAQGEGIALLPAAARELYPRPGLAYADIAGLPPVTAALAWLPACGEWRSVAALRQAARAVLRAGRCPSAAPRRRGGGGAAPAARRVRLPGQRRPLV</sequence>
<keyword evidence="4" id="KW-0804">Transcription</keyword>
<dbReference type="SUPFAM" id="SSF46785">
    <property type="entry name" value="Winged helix' DNA-binding domain"/>
    <property type="match status" value="1"/>
</dbReference>
<dbReference type="InterPro" id="IPR036388">
    <property type="entry name" value="WH-like_DNA-bd_sf"/>
</dbReference>
<dbReference type="Proteomes" id="UP001166784">
    <property type="component" value="Unassembled WGS sequence"/>
</dbReference>
<proteinExistence type="inferred from homology"/>
<evidence type="ECO:0000256" key="2">
    <source>
        <dbReference type="ARBA" id="ARBA00023015"/>
    </source>
</evidence>
<feature type="region of interest" description="Disordered" evidence="5">
    <location>
        <begin position="1"/>
        <end position="21"/>
    </location>
</feature>
<dbReference type="PROSITE" id="PS50931">
    <property type="entry name" value="HTH_LYSR"/>
    <property type="match status" value="1"/>
</dbReference>
<protein>
    <submittedName>
        <fullName evidence="7">LysR family transcriptional regulator</fullName>
    </submittedName>
</protein>
<reference evidence="7" key="2">
    <citation type="journal article" date="2023" name="Int. J. Syst. Evol. Microbiol.">
        <title>Streptomyces marispadix sp. nov., isolated from marine beach sediment of the Northern Coast of Portugal.</title>
        <authorList>
            <person name="dos Santos J.D.N."/>
            <person name="Vitorino I.R."/>
            <person name="Kallscheuer N."/>
            <person name="Srivastava A."/>
            <person name="Krautwurst S."/>
            <person name="Marz M."/>
            <person name="Jogler C."/>
            <person name="Lobo Da Cunha A."/>
            <person name="Catita J."/>
            <person name="Goncalves H."/>
            <person name="Gonzalez I."/>
            <person name="Reyes F."/>
            <person name="Lage O.M."/>
        </authorList>
    </citation>
    <scope>NUCLEOTIDE SEQUENCE</scope>
    <source>
        <strain evidence="7">M600PL45_2</strain>
    </source>
</reference>
<dbReference type="SUPFAM" id="SSF53850">
    <property type="entry name" value="Periplasmic binding protein-like II"/>
    <property type="match status" value="1"/>
</dbReference>
<dbReference type="PANTHER" id="PTHR30346">
    <property type="entry name" value="TRANSCRIPTIONAL DUAL REGULATOR HCAR-RELATED"/>
    <property type="match status" value="1"/>
</dbReference>
<dbReference type="CDD" id="cd08414">
    <property type="entry name" value="PBP2_LTTR_aromatics_like"/>
    <property type="match status" value="1"/>
</dbReference>
<dbReference type="PRINTS" id="PR00039">
    <property type="entry name" value="HTHLYSR"/>
</dbReference>
<evidence type="ECO:0000256" key="5">
    <source>
        <dbReference type="SAM" id="MobiDB-lite"/>
    </source>
</evidence>
<dbReference type="EMBL" id="JAKWJU010000002">
    <property type="protein sequence ID" value="MCH6162131.1"/>
    <property type="molecule type" value="Genomic_DNA"/>
</dbReference>
<evidence type="ECO:0000256" key="4">
    <source>
        <dbReference type="ARBA" id="ARBA00023163"/>
    </source>
</evidence>
<dbReference type="Gene3D" id="1.10.10.10">
    <property type="entry name" value="Winged helix-like DNA-binding domain superfamily/Winged helix DNA-binding domain"/>
    <property type="match status" value="1"/>
</dbReference>
<dbReference type="InterPro" id="IPR005119">
    <property type="entry name" value="LysR_subst-bd"/>
</dbReference>
<dbReference type="PANTHER" id="PTHR30346:SF0">
    <property type="entry name" value="HCA OPERON TRANSCRIPTIONAL ACTIVATOR HCAR"/>
    <property type="match status" value="1"/>
</dbReference>
<comment type="similarity">
    <text evidence="1">Belongs to the LysR transcriptional regulatory family.</text>
</comment>
<organism evidence="7 8">
    <name type="scientific">Streptomyces marispadix</name>
    <dbReference type="NCBI Taxonomy" id="2922868"/>
    <lineage>
        <taxon>Bacteria</taxon>
        <taxon>Bacillati</taxon>
        <taxon>Actinomycetota</taxon>
        <taxon>Actinomycetes</taxon>
        <taxon>Kitasatosporales</taxon>
        <taxon>Streptomycetaceae</taxon>
        <taxon>Streptomyces</taxon>
    </lineage>
</organism>
<evidence type="ECO:0000256" key="3">
    <source>
        <dbReference type="ARBA" id="ARBA00023125"/>
    </source>
</evidence>
<comment type="caution">
    <text evidence="7">The sequence shown here is derived from an EMBL/GenBank/DDBJ whole genome shotgun (WGS) entry which is preliminary data.</text>
</comment>
<dbReference type="InterPro" id="IPR036390">
    <property type="entry name" value="WH_DNA-bd_sf"/>
</dbReference>
<keyword evidence="2" id="KW-0805">Transcription regulation</keyword>
<feature type="domain" description="HTH lysR-type" evidence="6">
    <location>
        <begin position="24"/>
        <end position="81"/>
    </location>
</feature>
<evidence type="ECO:0000259" key="6">
    <source>
        <dbReference type="PROSITE" id="PS50931"/>
    </source>
</evidence>
<accession>A0ABS9T0S1</accession>
<evidence type="ECO:0000313" key="7">
    <source>
        <dbReference type="EMBL" id="MCH6162131.1"/>
    </source>
</evidence>
<gene>
    <name evidence="7" type="ORF">MMA15_17595</name>
</gene>
<evidence type="ECO:0000256" key="1">
    <source>
        <dbReference type="ARBA" id="ARBA00009437"/>
    </source>
</evidence>
<dbReference type="InterPro" id="IPR000847">
    <property type="entry name" value="LysR_HTH_N"/>
</dbReference>